<dbReference type="InterPro" id="IPR050951">
    <property type="entry name" value="Retrovirus_Pol_polyprotein"/>
</dbReference>
<name>A0A7T8GWI3_CALRO</name>
<protein>
    <recommendedName>
        <fullName evidence="4">Integrase catalytic domain-containing protein</fullName>
    </recommendedName>
</protein>
<dbReference type="InterPro" id="IPR036397">
    <property type="entry name" value="RNaseH_sf"/>
</dbReference>
<dbReference type="SUPFAM" id="SSF53098">
    <property type="entry name" value="Ribonuclease H-like"/>
    <property type="match status" value="1"/>
</dbReference>
<dbReference type="AlphaFoldDB" id="A0A7T8GWI3"/>
<accession>A0A7T8GWI3</accession>
<dbReference type="PANTHER" id="PTHR37984">
    <property type="entry name" value="PROTEIN CBG26694"/>
    <property type="match status" value="1"/>
</dbReference>
<feature type="region of interest" description="Disordered" evidence="1">
    <location>
        <begin position="1"/>
        <end position="34"/>
    </location>
</feature>
<dbReference type="EMBL" id="CP045903">
    <property type="protein sequence ID" value="QQP39108.1"/>
    <property type="molecule type" value="Genomic_DNA"/>
</dbReference>
<reference evidence="3" key="1">
    <citation type="submission" date="2021-01" db="EMBL/GenBank/DDBJ databases">
        <title>Caligus Genome Assembly.</title>
        <authorList>
            <person name="Gallardo-Escarate C."/>
        </authorList>
    </citation>
    <scope>NUCLEOTIDE SEQUENCE [LARGE SCALE GENOMIC DNA]</scope>
</reference>
<proteinExistence type="predicted"/>
<evidence type="ECO:0000313" key="3">
    <source>
        <dbReference type="Proteomes" id="UP000595437"/>
    </source>
</evidence>
<evidence type="ECO:0000313" key="2">
    <source>
        <dbReference type="EMBL" id="QQP39108.1"/>
    </source>
</evidence>
<evidence type="ECO:0000256" key="1">
    <source>
        <dbReference type="SAM" id="MobiDB-lite"/>
    </source>
</evidence>
<keyword evidence="3" id="KW-1185">Reference proteome</keyword>
<feature type="region of interest" description="Disordered" evidence="1">
    <location>
        <begin position="191"/>
        <end position="210"/>
    </location>
</feature>
<dbReference type="GO" id="GO:0003676">
    <property type="term" value="F:nucleic acid binding"/>
    <property type="evidence" value="ECO:0007669"/>
    <property type="project" value="InterPro"/>
</dbReference>
<dbReference type="Gene3D" id="3.30.420.10">
    <property type="entry name" value="Ribonuclease H-like superfamily/Ribonuclease H"/>
    <property type="match status" value="1"/>
</dbReference>
<evidence type="ECO:0008006" key="4">
    <source>
        <dbReference type="Google" id="ProtNLM"/>
    </source>
</evidence>
<dbReference type="PANTHER" id="PTHR37984:SF7">
    <property type="entry name" value="INTEGRASE CATALYTIC DOMAIN-CONTAINING PROTEIN"/>
    <property type="match status" value="1"/>
</dbReference>
<feature type="non-terminal residue" evidence="2">
    <location>
        <position position="1"/>
    </location>
</feature>
<sequence length="210" mass="23811">NGPTIPSEEMKKSSRSGRIHRPSSPHNPQSNGHAEATVKTIKHLLAKVDGDIKDEAFSAGILELRNTPRADGCSPAQTLFGRSSSFTRPMPLALFHTQVQPKAEDAIKKRLENAAKAKMYYDRSTRVRKHLSAGDKVLVQDTSTKRWVKVATSWKWFRRYRITFPSGRTLWRNMRFLRKLPTTFETEMMTVLSTPTQSKSNANDPKTQQS</sequence>
<organism evidence="2 3">
    <name type="scientific">Caligus rogercresseyi</name>
    <name type="common">Sea louse</name>
    <dbReference type="NCBI Taxonomy" id="217165"/>
    <lineage>
        <taxon>Eukaryota</taxon>
        <taxon>Metazoa</taxon>
        <taxon>Ecdysozoa</taxon>
        <taxon>Arthropoda</taxon>
        <taxon>Crustacea</taxon>
        <taxon>Multicrustacea</taxon>
        <taxon>Hexanauplia</taxon>
        <taxon>Copepoda</taxon>
        <taxon>Siphonostomatoida</taxon>
        <taxon>Caligidae</taxon>
        <taxon>Caligus</taxon>
    </lineage>
</organism>
<feature type="compositionally biased region" description="Basic residues" evidence="1">
    <location>
        <begin position="13"/>
        <end position="23"/>
    </location>
</feature>
<dbReference type="InterPro" id="IPR012337">
    <property type="entry name" value="RNaseH-like_sf"/>
</dbReference>
<dbReference type="Proteomes" id="UP000595437">
    <property type="component" value="Chromosome 14"/>
</dbReference>
<dbReference type="OrthoDB" id="6365049at2759"/>
<gene>
    <name evidence="2" type="ORF">FKW44_019885</name>
</gene>